<protein>
    <submittedName>
        <fullName evidence="1">DNA polymerase III subunit delta</fullName>
    </submittedName>
</protein>
<proteinExistence type="predicted"/>
<gene>
    <name evidence="1" type="ORF">GXP67_11055</name>
</gene>
<accession>A0A6C0GGL1</accession>
<dbReference type="AlphaFoldDB" id="A0A6C0GGL1"/>
<dbReference type="PANTHER" id="PTHR11669:SF8">
    <property type="entry name" value="DNA POLYMERASE III SUBUNIT DELTA"/>
    <property type="match status" value="1"/>
</dbReference>
<dbReference type="SUPFAM" id="SSF52540">
    <property type="entry name" value="P-loop containing nucleoside triphosphate hydrolases"/>
    <property type="match status" value="1"/>
</dbReference>
<reference evidence="1 2" key="1">
    <citation type="submission" date="2020-01" db="EMBL/GenBank/DDBJ databases">
        <authorList>
            <person name="Kim M.K."/>
        </authorList>
    </citation>
    <scope>NUCLEOTIDE SEQUENCE [LARGE SCALE GENOMIC DNA]</scope>
    <source>
        <strain evidence="1 2">172606-1</strain>
    </source>
</reference>
<dbReference type="RefSeq" id="WP_162443189.1">
    <property type="nucleotide sequence ID" value="NZ_CP048222.1"/>
</dbReference>
<dbReference type="KEGG" id="rhoz:GXP67_11055"/>
<organism evidence="1 2">
    <name type="scientific">Rhodocytophaga rosea</name>
    <dbReference type="NCBI Taxonomy" id="2704465"/>
    <lineage>
        <taxon>Bacteria</taxon>
        <taxon>Pseudomonadati</taxon>
        <taxon>Bacteroidota</taxon>
        <taxon>Cytophagia</taxon>
        <taxon>Cytophagales</taxon>
        <taxon>Rhodocytophagaceae</taxon>
        <taxon>Rhodocytophaga</taxon>
    </lineage>
</organism>
<dbReference type="InterPro" id="IPR050238">
    <property type="entry name" value="DNA_Rep/Repair_Clamp_Loader"/>
</dbReference>
<name>A0A6C0GGL1_9BACT</name>
<sequence>MLFKDIPGLDEVKQSLLQAVQKGQIAHAQLFFGNEGSANLSLALAYATYINCENRQPEDACGQCAACSKINKYIHPDLHFVFPVAATKKVNKDPLSENFLPEWRTYLKENLYGNLSDWCNFIGTENRQPIISAEESRSIIQKLSLKAYEASYKVLLIWLPEHMNITSANALLKILEEPPPKTVFLLVSQSIDKILTTILSRTQLVRIRPFTSQEIWHILVDKHEMDAKRAVQVAYLSDGSLSEALRLSKESLNDNHVWFRDWMRLCFRANFTDLVEWAEKFNKLTKEGQKSVLLYGTEIVRETLMNSFKEAKLNRLEGEELTFVEGFAKVITPTKAELLYNQFNDASYHLERNASPKIVFLDTSLIISGIIKSA</sequence>
<dbReference type="EMBL" id="CP048222">
    <property type="protein sequence ID" value="QHT67146.1"/>
    <property type="molecule type" value="Genomic_DNA"/>
</dbReference>
<evidence type="ECO:0000313" key="1">
    <source>
        <dbReference type="EMBL" id="QHT67146.1"/>
    </source>
</evidence>
<dbReference type="Gene3D" id="3.40.50.300">
    <property type="entry name" value="P-loop containing nucleotide triphosphate hydrolases"/>
    <property type="match status" value="1"/>
</dbReference>
<dbReference type="Pfam" id="PF13177">
    <property type="entry name" value="DNA_pol3_delta2"/>
    <property type="match status" value="1"/>
</dbReference>
<dbReference type="GO" id="GO:0006261">
    <property type="term" value="P:DNA-templated DNA replication"/>
    <property type="evidence" value="ECO:0007669"/>
    <property type="project" value="TreeGrafter"/>
</dbReference>
<dbReference type="InterPro" id="IPR027417">
    <property type="entry name" value="P-loop_NTPase"/>
</dbReference>
<evidence type="ECO:0000313" key="2">
    <source>
        <dbReference type="Proteomes" id="UP000480178"/>
    </source>
</evidence>
<dbReference type="PANTHER" id="PTHR11669">
    <property type="entry name" value="REPLICATION FACTOR C / DNA POLYMERASE III GAMMA-TAU SUBUNIT"/>
    <property type="match status" value="1"/>
</dbReference>
<keyword evidence="2" id="KW-1185">Reference proteome</keyword>
<dbReference type="Proteomes" id="UP000480178">
    <property type="component" value="Chromosome"/>
</dbReference>